<feature type="repeat" description="TPR" evidence="5">
    <location>
        <begin position="637"/>
        <end position="670"/>
    </location>
</feature>
<comment type="subcellular location">
    <subcellularLocation>
        <location evidence="1">Membrane</location>
        <topology evidence="1">Multi-pass membrane protein</topology>
    </subcellularLocation>
</comment>
<feature type="transmembrane region" description="Helical" evidence="6">
    <location>
        <begin position="256"/>
        <end position="275"/>
    </location>
</feature>
<feature type="transmembrane region" description="Helical" evidence="6">
    <location>
        <begin position="76"/>
        <end position="97"/>
    </location>
</feature>
<evidence type="ECO:0000256" key="6">
    <source>
        <dbReference type="SAM" id="Phobius"/>
    </source>
</evidence>
<feature type="transmembrane region" description="Helical" evidence="6">
    <location>
        <begin position="44"/>
        <end position="64"/>
    </location>
</feature>
<evidence type="ECO:0000256" key="5">
    <source>
        <dbReference type="PROSITE-ProRule" id="PRU00339"/>
    </source>
</evidence>
<dbReference type="GO" id="GO:0016020">
    <property type="term" value="C:membrane"/>
    <property type="evidence" value="ECO:0007669"/>
    <property type="project" value="UniProtKB-SubCell"/>
</dbReference>
<dbReference type="PANTHER" id="PTHR37422:SF13">
    <property type="entry name" value="LIPOPOLYSACCHARIDE BIOSYNTHESIS PROTEIN PA4999-RELATED"/>
    <property type="match status" value="1"/>
</dbReference>
<accession>A0A0G1T2A2</accession>
<keyword evidence="3 6" id="KW-1133">Transmembrane helix</keyword>
<feature type="transmembrane region" description="Helical" evidence="6">
    <location>
        <begin position="141"/>
        <end position="158"/>
    </location>
</feature>
<evidence type="ECO:0000256" key="1">
    <source>
        <dbReference type="ARBA" id="ARBA00004141"/>
    </source>
</evidence>
<dbReference type="InterPro" id="IPR019734">
    <property type="entry name" value="TPR_rpt"/>
</dbReference>
<feature type="transmembrane region" description="Helical" evidence="6">
    <location>
        <begin position="374"/>
        <end position="402"/>
    </location>
</feature>
<dbReference type="EMBL" id="LCOJ01000002">
    <property type="protein sequence ID" value="KKU75872.1"/>
    <property type="molecule type" value="Genomic_DNA"/>
</dbReference>
<evidence type="ECO:0000313" key="9">
    <source>
        <dbReference type="Proteomes" id="UP000034879"/>
    </source>
</evidence>
<feature type="transmembrane region" description="Helical" evidence="6">
    <location>
        <begin position="477"/>
        <end position="499"/>
    </location>
</feature>
<comment type="caution">
    <text evidence="8">The sequence shown here is derived from an EMBL/GenBank/DDBJ whole genome shotgun (WGS) entry which is preliminary data.</text>
</comment>
<evidence type="ECO:0000256" key="4">
    <source>
        <dbReference type="ARBA" id="ARBA00023136"/>
    </source>
</evidence>
<dbReference type="InterPro" id="IPR051533">
    <property type="entry name" value="WaaL-like"/>
</dbReference>
<protein>
    <recommendedName>
        <fullName evidence="7">O-antigen ligase-related domain-containing protein</fullName>
    </recommendedName>
</protein>
<evidence type="ECO:0000256" key="2">
    <source>
        <dbReference type="ARBA" id="ARBA00022692"/>
    </source>
</evidence>
<dbReference type="PROSITE" id="PS50005">
    <property type="entry name" value="TPR"/>
    <property type="match status" value="1"/>
</dbReference>
<feature type="transmembrane region" description="Helical" evidence="6">
    <location>
        <begin position="178"/>
        <end position="201"/>
    </location>
</feature>
<feature type="transmembrane region" description="Helical" evidence="6">
    <location>
        <begin position="12"/>
        <end position="32"/>
    </location>
</feature>
<dbReference type="Proteomes" id="UP000034879">
    <property type="component" value="Unassembled WGS sequence"/>
</dbReference>
<dbReference type="AlphaFoldDB" id="A0A0G1T2A2"/>
<feature type="transmembrane region" description="Helical" evidence="6">
    <location>
        <begin position="436"/>
        <end position="456"/>
    </location>
</feature>
<feature type="transmembrane region" description="Helical" evidence="6">
    <location>
        <begin position="112"/>
        <end position="129"/>
    </location>
</feature>
<organism evidence="8 9">
    <name type="scientific">Candidatus Nomurabacteria bacterium GW2011_GWB1_47_6</name>
    <dbReference type="NCBI Taxonomy" id="1618749"/>
    <lineage>
        <taxon>Bacteria</taxon>
        <taxon>Candidatus Nomuraibacteriota</taxon>
    </lineage>
</organism>
<dbReference type="SUPFAM" id="SSF81901">
    <property type="entry name" value="HCP-like"/>
    <property type="match status" value="1"/>
</dbReference>
<evidence type="ECO:0000256" key="3">
    <source>
        <dbReference type="ARBA" id="ARBA00022989"/>
    </source>
</evidence>
<keyword evidence="5" id="KW-0802">TPR repeat</keyword>
<reference evidence="8 9" key="1">
    <citation type="journal article" date="2015" name="Nature">
        <title>rRNA introns, odd ribosomes, and small enigmatic genomes across a large radiation of phyla.</title>
        <authorList>
            <person name="Brown C.T."/>
            <person name="Hug L.A."/>
            <person name="Thomas B.C."/>
            <person name="Sharon I."/>
            <person name="Castelle C.J."/>
            <person name="Singh A."/>
            <person name="Wilkins M.J."/>
            <person name="Williams K.H."/>
            <person name="Banfield J.F."/>
        </authorList>
    </citation>
    <scope>NUCLEOTIDE SEQUENCE [LARGE SCALE GENOMIC DNA]</scope>
</reference>
<dbReference type="PANTHER" id="PTHR37422">
    <property type="entry name" value="TEICHURONIC ACID BIOSYNTHESIS PROTEIN TUAE"/>
    <property type="match status" value="1"/>
</dbReference>
<gene>
    <name evidence="8" type="ORF">UY01_C0002G0015</name>
</gene>
<dbReference type="InterPro" id="IPR007016">
    <property type="entry name" value="O-antigen_ligase-rel_domated"/>
</dbReference>
<dbReference type="Pfam" id="PF04932">
    <property type="entry name" value="Wzy_C"/>
    <property type="match status" value="1"/>
</dbReference>
<feature type="transmembrane region" description="Helical" evidence="6">
    <location>
        <begin position="213"/>
        <end position="236"/>
    </location>
</feature>
<evidence type="ECO:0000259" key="7">
    <source>
        <dbReference type="Pfam" id="PF04932"/>
    </source>
</evidence>
<name>A0A0G1T2A2_9BACT</name>
<dbReference type="Gene3D" id="1.25.40.10">
    <property type="entry name" value="Tetratricopeptide repeat domain"/>
    <property type="match status" value="1"/>
</dbReference>
<sequence length="706" mass="78735">MNKNFEKFVKFTPVLARFTTYLLFFLMPLAFFKNWMFPSISSRLPLFYIFSTMAFCSLALNLIFRSENRPTKKQFLPMLPVALLIISLGISGFLAPLQDTAFWSTLDRGDGWFFLFHLFLLIVTVFILMLKDHSGAYKKNILWAVLCSAGIAALTVWLGNEGFNAGGRILSQGQGGGLLGNSSLAATYLLFALSLGLSVVFSREAWSAGMRKFALAAAVLIIASPIFINFNLWRFAIPFQSIFSAPQVLLGSGRGVAVGIILGIVVALAARLIYAQRKILKIIGLCIVAGSIAGYLFFFAAIQKPETAFQEFFKEQAGGNRLVFWEIARKAIADRPVFGWGLENFSVPFHRNFDPALIRVAESSEPWTDRAHNIFYDMAVAGGYTGLILFIAVIGTLVWGIYIVGKKGLISFWSAAVLLGGMYAYLFQGLFVFDTIFSYLMFGLLYAFIFGLLGFSQNDNRSAPQVKGAPDNMVYKTLGAGAVTLGLMVSMAFVAWPLYRTAFLLGRIPSTPILERTSIWRNIRDNNSIIRQTEDLARLALYVETEFGRKRNEIFSPGNEKIRATMSKDFEILGSALDKNVEFQQGRGSGAVMYMTWNTAARIYNSSLLLSGKKDEKMLEKAEYYGRESIKESLRNPQAYWILAQTLVLEGKINEADEMLEKAIAIDPKNAQSHRVSIQLAAGIKDQKMVALRTLRAKQYIPDFSL</sequence>
<evidence type="ECO:0000313" key="8">
    <source>
        <dbReference type="EMBL" id="KKU75872.1"/>
    </source>
</evidence>
<feature type="domain" description="O-antigen ligase-related" evidence="7">
    <location>
        <begin position="248"/>
        <end position="391"/>
    </location>
</feature>
<keyword evidence="4 6" id="KW-0472">Membrane</keyword>
<proteinExistence type="predicted"/>
<dbReference type="InterPro" id="IPR011990">
    <property type="entry name" value="TPR-like_helical_dom_sf"/>
</dbReference>
<feature type="transmembrane region" description="Helical" evidence="6">
    <location>
        <begin position="409"/>
        <end position="430"/>
    </location>
</feature>
<keyword evidence="2 6" id="KW-0812">Transmembrane</keyword>
<feature type="transmembrane region" description="Helical" evidence="6">
    <location>
        <begin position="282"/>
        <end position="302"/>
    </location>
</feature>